<evidence type="ECO:0000313" key="3">
    <source>
        <dbReference type="EMBL" id="MFD2602961.1"/>
    </source>
</evidence>
<feature type="signal peptide" evidence="1">
    <location>
        <begin position="1"/>
        <end position="22"/>
    </location>
</feature>
<keyword evidence="4" id="KW-1185">Reference proteome</keyword>
<feature type="domain" description="Heavy metal binding" evidence="2">
    <location>
        <begin position="42"/>
        <end position="68"/>
    </location>
</feature>
<keyword evidence="1" id="KW-0732">Signal</keyword>
<gene>
    <name evidence="3" type="ORF">ACFSR3_12910</name>
</gene>
<proteinExistence type="predicted"/>
<dbReference type="RefSeq" id="WP_379821484.1">
    <property type="nucleotide sequence ID" value="NZ_JBHUMD010000026.1"/>
</dbReference>
<protein>
    <submittedName>
        <fullName evidence="3">Heavy metal-binding domain-containing protein</fullName>
    </submittedName>
</protein>
<evidence type="ECO:0000313" key="4">
    <source>
        <dbReference type="Proteomes" id="UP001597480"/>
    </source>
</evidence>
<dbReference type="EMBL" id="JBHUMD010000026">
    <property type="protein sequence ID" value="MFD2602961.1"/>
    <property type="molecule type" value="Genomic_DNA"/>
</dbReference>
<reference evidence="4" key="1">
    <citation type="journal article" date="2019" name="Int. J. Syst. Evol. Microbiol.">
        <title>The Global Catalogue of Microorganisms (GCM) 10K type strain sequencing project: providing services to taxonomists for standard genome sequencing and annotation.</title>
        <authorList>
            <consortium name="The Broad Institute Genomics Platform"/>
            <consortium name="The Broad Institute Genome Sequencing Center for Infectious Disease"/>
            <person name="Wu L."/>
            <person name="Ma J."/>
        </authorList>
    </citation>
    <scope>NUCLEOTIDE SEQUENCE [LARGE SCALE GENOMIC DNA]</scope>
    <source>
        <strain evidence="4">KCTC 42107</strain>
    </source>
</reference>
<dbReference type="InterPro" id="IPR045800">
    <property type="entry name" value="HMBD"/>
</dbReference>
<feature type="chain" id="PRO_5046126586" evidence="1">
    <location>
        <begin position="23"/>
        <end position="73"/>
    </location>
</feature>
<organism evidence="3 4">
    <name type="scientific">Flavobacterium suzhouense</name>
    <dbReference type="NCBI Taxonomy" id="1529638"/>
    <lineage>
        <taxon>Bacteria</taxon>
        <taxon>Pseudomonadati</taxon>
        <taxon>Bacteroidota</taxon>
        <taxon>Flavobacteriia</taxon>
        <taxon>Flavobacteriales</taxon>
        <taxon>Flavobacteriaceae</taxon>
        <taxon>Flavobacterium</taxon>
    </lineage>
</organism>
<accession>A0ABW5NVE7</accession>
<name>A0ABW5NVE7_9FLAO</name>
<evidence type="ECO:0000256" key="1">
    <source>
        <dbReference type="SAM" id="SignalP"/>
    </source>
</evidence>
<evidence type="ECO:0000259" key="2">
    <source>
        <dbReference type="Pfam" id="PF19335"/>
    </source>
</evidence>
<dbReference type="Proteomes" id="UP001597480">
    <property type="component" value="Unassembled WGS sequence"/>
</dbReference>
<sequence>MKKYLKYIALVLFMSFSIVGFAQHGNHSEPKAKVKEQTQRAYTCPMHPEVHSDKPGKCLKCGMALVKKKSKTC</sequence>
<dbReference type="Pfam" id="PF19335">
    <property type="entry name" value="HMBD"/>
    <property type="match status" value="1"/>
</dbReference>
<comment type="caution">
    <text evidence="3">The sequence shown here is derived from an EMBL/GenBank/DDBJ whole genome shotgun (WGS) entry which is preliminary data.</text>
</comment>